<sequence length="500" mass="56005">MSYLHVPKEISLATLKAANSSLSAGMYKRVEIPTSSTKPVRDLIEGYDKGSDPGSMYYLRHSTHHFIRTKALQDHSCLIYPKGGAIAPISPRVFEDLQLSDGDIIMSKDSNVGECAIINGSGWKNHMLSGGVVRIRPRINRYYFFSFLKHNLFREDLTARVPRGATIKHANELWLDCAIPFPAGANSERVTKYVSALMQSIVEKEIAIRAKNDSINSKIENELLSGQVGSPYAFSHPTLAEIRSQKRFDAAIYSESYKREAFLISNYKFGAANYDDMGFDIGRGQNLQITSIGQSIYSDHPRSDFYRLVAPTDISEFRTVESFRYLGNKRKLEVVKKGDVIFGAEGFGKGRCIILVDEQHRTISNIHGVIFHPRDGSMTKGIFLGCFLGYLRRKGIVDAVGAGGSGGSLAIGYLNKVLIPNFSEEIQEEISTLYHFEEPCPNGSPTLATFVSWHREWNEKLGIWELDREMKVLQRTLRDVQDKIIEGSDVALPSWAVDDL</sequence>
<evidence type="ECO:0008006" key="3">
    <source>
        <dbReference type="Google" id="ProtNLM"/>
    </source>
</evidence>
<organism evidence="1 2">
    <name type="scientific">Reyranella humidisoli</name>
    <dbReference type="NCBI Taxonomy" id="2849149"/>
    <lineage>
        <taxon>Bacteria</taxon>
        <taxon>Pseudomonadati</taxon>
        <taxon>Pseudomonadota</taxon>
        <taxon>Alphaproteobacteria</taxon>
        <taxon>Hyphomicrobiales</taxon>
        <taxon>Reyranellaceae</taxon>
        <taxon>Reyranella</taxon>
    </lineage>
</organism>
<reference evidence="1 2" key="1">
    <citation type="submission" date="2021-06" db="EMBL/GenBank/DDBJ databases">
        <authorList>
            <person name="Lee D.H."/>
        </authorList>
    </citation>
    <scope>NUCLEOTIDE SEQUENCE [LARGE SCALE GENOMIC DNA]</scope>
    <source>
        <strain evidence="1 2">MMS21-HV4-11</strain>
    </source>
</reference>
<comment type="caution">
    <text evidence="1">The sequence shown here is derived from an EMBL/GenBank/DDBJ whole genome shotgun (WGS) entry which is preliminary data.</text>
</comment>
<keyword evidence="2" id="KW-1185">Reference proteome</keyword>
<proteinExistence type="predicted"/>
<dbReference type="EMBL" id="JAHOPB010000001">
    <property type="protein sequence ID" value="MBU8873350.1"/>
    <property type="molecule type" value="Genomic_DNA"/>
</dbReference>
<accession>A0ABS6IH88</accession>
<dbReference type="Proteomes" id="UP000727907">
    <property type="component" value="Unassembled WGS sequence"/>
</dbReference>
<evidence type="ECO:0000313" key="1">
    <source>
        <dbReference type="EMBL" id="MBU8873350.1"/>
    </source>
</evidence>
<evidence type="ECO:0000313" key="2">
    <source>
        <dbReference type="Proteomes" id="UP000727907"/>
    </source>
</evidence>
<name>A0ABS6IH88_9HYPH</name>
<dbReference type="RefSeq" id="WP_216957598.1">
    <property type="nucleotide sequence ID" value="NZ_JAHOPB010000001.1"/>
</dbReference>
<protein>
    <recommendedName>
        <fullName evidence="3">Restriction endonuclease subunit S</fullName>
    </recommendedName>
</protein>
<gene>
    <name evidence="1" type="ORF">KQ910_06215</name>
</gene>